<dbReference type="Gene3D" id="3.55.50.10">
    <property type="entry name" value="Baseplate protein-like domains"/>
    <property type="match status" value="1"/>
</dbReference>
<dbReference type="InterPro" id="IPR053981">
    <property type="entry name" value="Gp44/GpP-like_2nd"/>
</dbReference>
<evidence type="ECO:0000313" key="5">
    <source>
        <dbReference type="Proteomes" id="UP001516351"/>
    </source>
</evidence>
<feature type="domain" description="Baseplate hub protein gp44/GpP-like C-terminal" evidence="2">
    <location>
        <begin position="279"/>
        <end position="361"/>
    </location>
</feature>
<dbReference type="Pfam" id="PF21683">
    <property type="entry name" value="GpP-like_1st"/>
    <property type="match status" value="1"/>
</dbReference>
<comment type="caution">
    <text evidence="4">The sequence shown here is derived from an EMBL/GenBank/DDBJ whole genome shotgun (WGS) entry which is preliminary data.</text>
</comment>
<dbReference type="SUPFAM" id="SSF69279">
    <property type="entry name" value="Phage tail proteins"/>
    <property type="match status" value="2"/>
</dbReference>
<dbReference type="Gene3D" id="2.30.300.10">
    <property type="entry name" value="Baseplate protein-like domain - beta roll fold"/>
    <property type="match status" value="1"/>
</dbReference>
<gene>
    <name evidence="4" type="ORF">HW542_14125</name>
</gene>
<protein>
    <submittedName>
        <fullName evidence="4">Phage tail protein</fullName>
    </submittedName>
</protein>
<evidence type="ECO:0000313" key="4">
    <source>
        <dbReference type="EMBL" id="NVN47935.1"/>
    </source>
</evidence>
<dbReference type="Pfam" id="PF22255">
    <property type="entry name" value="Gp44-like_2nd"/>
    <property type="match status" value="1"/>
</dbReference>
<evidence type="ECO:0000259" key="3">
    <source>
        <dbReference type="Pfam" id="PF22255"/>
    </source>
</evidence>
<evidence type="ECO:0000259" key="2">
    <source>
        <dbReference type="Pfam" id="PF21929"/>
    </source>
</evidence>
<organism evidence="4 5">
    <name type="scientific">Asaia spathodeae</name>
    <dbReference type="NCBI Taxonomy" id="657016"/>
    <lineage>
        <taxon>Bacteria</taxon>
        <taxon>Pseudomonadati</taxon>
        <taxon>Pseudomonadota</taxon>
        <taxon>Alphaproteobacteria</taxon>
        <taxon>Acetobacterales</taxon>
        <taxon>Acetobacteraceae</taxon>
        <taxon>Asaia</taxon>
    </lineage>
</organism>
<dbReference type="Proteomes" id="UP001516351">
    <property type="component" value="Unassembled WGS sequence"/>
</dbReference>
<accession>A0ABX2P7J8</accession>
<sequence length="381" mass="40722">MTIISQIEQILGVDAATSSEVTIQVNGHLITGWTEVAVVMGLEIMPWTAELGLTTEDPQTALTNLINPGDICEVLIGTQKVITGYVITVAELAGPGDHMLRIAVASKSTDLVECSALLSSYQMSSTNALAIARAVCERSQITVSSINGAGNANIQLFSVILSETGYQVIERVCRLAGVLFYDQPDGNIVFSGVGTQRAASGFVVGGNVEQVSQMRSLAARYSQVIPVLQTVDVLQTAPSNDRLADQMASLTVGPPAIDPHVSRDRPMLILIEAGDADHKIAERRAQWEINRRYGRSQAITLTCDSWRDSAGSLWQPNTVAPFTDHDGNSRDLVIGEVTLRAGQDGTHADLVLMPSEAFQPEPMLAPMANNEGVQAVVNGND</sequence>
<feature type="domain" description="Baseplate hub protein gp44-like N-terminal" evidence="1">
    <location>
        <begin position="20"/>
        <end position="101"/>
    </location>
</feature>
<dbReference type="InterPro" id="IPR026276">
    <property type="entry name" value="Baseplate_GpP"/>
</dbReference>
<proteinExistence type="predicted"/>
<evidence type="ECO:0000259" key="1">
    <source>
        <dbReference type="Pfam" id="PF21683"/>
    </source>
</evidence>
<dbReference type="InterPro" id="IPR023399">
    <property type="entry name" value="Baseplate-like_2-layer_sand"/>
</dbReference>
<dbReference type="Pfam" id="PF21929">
    <property type="entry name" value="GpP_4th"/>
    <property type="match status" value="1"/>
</dbReference>
<dbReference type="InterPro" id="IPR049354">
    <property type="entry name" value="GpP-like_N"/>
</dbReference>
<dbReference type="PIRSF" id="PIRSF004440">
    <property type="entry name" value="GpP"/>
    <property type="match status" value="1"/>
</dbReference>
<dbReference type="EMBL" id="JABXXV010000009">
    <property type="protein sequence ID" value="NVN47935.1"/>
    <property type="molecule type" value="Genomic_DNA"/>
</dbReference>
<dbReference type="Gene3D" id="3.30.1920.10">
    <property type="entry name" value="Baseplate protein-like domains - 2 layer sandwich fold"/>
    <property type="match status" value="1"/>
</dbReference>
<dbReference type="InterPro" id="IPR053982">
    <property type="entry name" value="Gp44/GpP-like_C"/>
</dbReference>
<dbReference type="RefSeq" id="WP_267312265.1">
    <property type="nucleotide sequence ID" value="NZ_JABXXV010000009.1"/>
</dbReference>
<name>A0ABX2P7J8_9PROT</name>
<keyword evidence="5" id="KW-1185">Reference proteome</keyword>
<feature type="domain" description="Baseplate hub protein gp44/GpP-like second" evidence="3">
    <location>
        <begin position="109"/>
        <end position="191"/>
    </location>
</feature>
<reference evidence="4 5" key="1">
    <citation type="submission" date="2020-06" db="EMBL/GenBank/DDBJ databases">
        <title>Synonyms of Asaia species.</title>
        <authorList>
            <person name="Sombolestani A."/>
        </authorList>
    </citation>
    <scope>NUCLEOTIDE SEQUENCE [LARGE SCALE GENOMIC DNA]</scope>
    <source>
        <strain evidence="4 5">LMG 27047</strain>
    </source>
</reference>